<sequence>MTKARDLANGASALSAVSATELGYVDGVTSAIQTQIDTKAASSLPTLTAPVVISPEERTTISATAATGALNYDADTQGVLYYTTNASANWTLNVRGTGSTTLASKLATGDSVTISFLVTQGSTAYYMTALTIDGNAQTVKYSGGTAPAAGNASSVDAYSFTIVKTAATPTYTVFGAGPVKYA</sequence>
<accession>A0A6J5QBG8</accession>
<proteinExistence type="predicted"/>
<evidence type="ECO:0000313" key="2">
    <source>
        <dbReference type="EMBL" id="CAB4220417.1"/>
    </source>
</evidence>
<evidence type="ECO:0000313" key="1">
    <source>
        <dbReference type="EMBL" id="CAB4178758.1"/>
    </source>
</evidence>
<gene>
    <name evidence="1" type="ORF">UFOVP1033_14</name>
    <name evidence="2" type="ORF">UFOVP1631_14</name>
</gene>
<organism evidence="1">
    <name type="scientific">uncultured Caudovirales phage</name>
    <dbReference type="NCBI Taxonomy" id="2100421"/>
    <lineage>
        <taxon>Viruses</taxon>
        <taxon>Duplodnaviria</taxon>
        <taxon>Heunggongvirae</taxon>
        <taxon>Uroviricota</taxon>
        <taxon>Caudoviricetes</taxon>
        <taxon>Peduoviridae</taxon>
        <taxon>Maltschvirus</taxon>
        <taxon>Maltschvirus maltsch</taxon>
    </lineage>
</organism>
<name>A0A6J5QBG8_9CAUD</name>
<dbReference type="EMBL" id="LR797501">
    <property type="protein sequence ID" value="CAB4220417.1"/>
    <property type="molecule type" value="Genomic_DNA"/>
</dbReference>
<dbReference type="EMBL" id="LR796981">
    <property type="protein sequence ID" value="CAB4178758.1"/>
    <property type="molecule type" value="Genomic_DNA"/>
</dbReference>
<protein>
    <submittedName>
        <fullName evidence="1">Uncharacterized protein</fullName>
    </submittedName>
</protein>
<reference evidence="1" key="1">
    <citation type="submission" date="2020-05" db="EMBL/GenBank/DDBJ databases">
        <authorList>
            <person name="Chiriac C."/>
            <person name="Salcher M."/>
            <person name="Ghai R."/>
            <person name="Kavagutti S V."/>
        </authorList>
    </citation>
    <scope>NUCLEOTIDE SEQUENCE</scope>
</reference>